<dbReference type="GO" id="GO:0008201">
    <property type="term" value="F:heparin binding"/>
    <property type="evidence" value="ECO:0007669"/>
    <property type="project" value="TreeGrafter"/>
</dbReference>
<reference evidence="7 8" key="1">
    <citation type="journal article" date="2020" name="Nature">
        <title>Six reference-quality genomes reveal evolution of bat adaptations.</title>
        <authorList>
            <person name="Jebb D."/>
            <person name="Huang Z."/>
            <person name="Pippel M."/>
            <person name="Hughes G.M."/>
            <person name="Lavrichenko K."/>
            <person name="Devanna P."/>
            <person name="Winkler S."/>
            <person name="Jermiin L.S."/>
            <person name="Skirmuntt E.C."/>
            <person name="Katzourakis A."/>
            <person name="Burkitt-Gray L."/>
            <person name="Ray D.A."/>
            <person name="Sullivan K.A.M."/>
            <person name="Roscito J.G."/>
            <person name="Kirilenko B.M."/>
            <person name="Davalos L.M."/>
            <person name="Corthals A.P."/>
            <person name="Power M.L."/>
            <person name="Jones G."/>
            <person name="Ransome R.D."/>
            <person name="Dechmann D.K.N."/>
            <person name="Locatelli A.G."/>
            <person name="Puechmaille S.J."/>
            <person name="Fedrigo O."/>
            <person name="Jarvis E.D."/>
            <person name="Hiller M."/>
            <person name="Vernes S.C."/>
            <person name="Myers E.W."/>
            <person name="Teeling E.C."/>
        </authorList>
    </citation>
    <scope>NUCLEOTIDE SEQUENCE [LARGE SCALE GENOMIC DNA]</scope>
    <source>
        <strain evidence="7">MMolMol1</strain>
        <tissue evidence="7">Muscle</tissue>
    </source>
</reference>
<protein>
    <submittedName>
        <fullName evidence="7">Cellular communication network factor 6</fullName>
    </submittedName>
</protein>
<evidence type="ECO:0000313" key="7">
    <source>
        <dbReference type="EMBL" id="KAF6461551.1"/>
    </source>
</evidence>
<dbReference type="InterPro" id="IPR006208">
    <property type="entry name" value="Glyco_hormone_CN"/>
</dbReference>
<dbReference type="GO" id="GO:0005615">
    <property type="term" value="C:extracellular space"/>
    <property type="evidence" value="ECO:0007669"/>
    <property type="project" value="TreeGrafter"/>
</dbReference>
<evidence type="ECO:0000313" key="8">
    <source>
        <dbReference type="Proteomes" id="UP000550707"/>
    </source>
</evidence>
<comment type="subcellular location">
    <subcellularLocation>
        <location evidence="1">Secreted</location>
    </subcellularLocation>
</comment>
<dbReference type="AlphaFoldDB" id="A0A7J8GP20"/>
<dbReference type="PROSITE" id="PS01225">
    <property type="entry name" value="CTCK_2"/>
    <property type="match status" value="1"/>
</dbReference>
<dbReference type="PANTHER" id="PTHR11348:SF3">
    <property type="entry name" value="CELLULAR COMMUNICATION NETWORK FACTOR 6"/>
    <property type="match status" value="1"/>
</dbReference>
<dbReference type="InterPro" id="IPR050941">
    <property type="entry name" value="CCN"/>
</dbReference>
<evidence type="ECO:0000256" key="4">
    <source>
        <dbReference type="ARBA" id="ARBA00023157"/>
    </source>
</evidence>
<dbReference type="GO" id="GO:0007165">
    <property type="term" value="P:signal transduction"/>
    <property type="evidence" value="ECO:0007669"/>
    <property type="project" value="InterPro"/>
</dbReference>
<dbReference type="EMBL" id="JACASF010000008">
    <property type="protein sequence ID" value="KAF6461551.1"/>
    <property type="molecule type" value="Genomic_DNA"/>
</dbReference>
<evidence type="ECO:0000259" key="6">
    <source>
        <dbReference type="PROSITE" id="PS01225"/>
    </source>
</evidence>
<gene>
    <name evidence="7" type="ORF">HJG59_002359</name>
</gene>
<comment type="caution">
    <text evidence="5">Lacks conserved residue(s) required for the propagation of feature annotation.</text>
</comment>
<evidence type="ECO:0000256" key="5">
    <source>
        <dbReference type="PROSITE-ProRule" id="PRU00039"/>
    </source>
</evidence>
<dbReference type="PANTHER" id="PTHR11348">
    <property type="entry name" value="CONNECTIVE TISSUE GROWTH FACTOR-RELATED"/>
    <property type="match status" value="1"/>
</dbReference>
<dbReference type="Proteomes" id="UP000550707">
    <property type="component" value="Unassembled WGS sequence"/>
</dbReference>
<dbReference type="Pfam" id="PF00007">
    <property type="entry name" value="Cys_knot"/>
    <property type="match status" value="1"/>
</dbReference>
<dbReference type="InterPro" id="IPR043973">
    <property type="entry name" value="TSP1_CCN"/>
</dbReference>
<dbReference type="SMART" id="SM00041">
    <property type="entry name" value="CT"/>
    <property type="match status" value="1"/>
</dbReference>
<keyword evidence="3" id="KW-0732">Signal</keyword>
<accession>A0A7J8GP20</accession>
<keyword evidence="8" id="KW-1185">Reference proteome</keyword>
<feature type="domain" description="CTCK" evidence="6">
    <location>
        <begin position="44"/>
        <end position="118"/>
    </location>
</feature>
<keyword evidence="4" id="KW-1015">Disulfide bond</keyword>
<evidence type="ECO:0000256" key="2">
    <source>
        <dbReference type="ARBA" id="ARBA00022525"/>
    </source>
</evidence>
<dbReference type="InterPro" id="IPR006207">
    <property type="entry name" value="Cys_knot_C"/>
</dbReference>
<proteinExistence type="predicted"/>
<dbReference type="GO" id="GO:0031012">
    <property type="term" value="C:extracellular matrix"/>
    <property type="evidence" value="ECO:0007669"/>
    <property type="project" value="TreeGrafter"/>
</dbReference>
<sequence length="130" mass="14887">MGISNRVTNENNNCQMRKEKRLCYIQPCDSTILKTVKIPKGKTCQPTFQLFKAEKFVFSGCSSTQSYKPTFCGICLDKRCCVPNKSKMITIQFDCPGEGSFKWKMLWITSCVCQRNCRDPGDIFSELKIL</sequence>
<organism evidence="7 8">
    <name type="scientific">Molossus molossus</name>
    <name type="common">Pallas' mastiff bat</name>
    <name type="synonym">Vespertilio molossus</name>
    <dbReference type="NCBI Taxonomy" id="27622"/>
    <lineage>
        <taxon>Eukaryota</taxon>
        <taxon>Metazoa</taxon>
        <taxon>Chordata</taxon>
        <taxon>Craniata</taxon>
        <taxon>Vertebrata</taxon>
        <taxon>Euteleostomi</taxon>
        <taxon>Mammalia</taxon>
        <taxon>Eutheria</taxon>
        <taxon>Laurasiatheria</taxon>
        <taxon>Chiroptera</taxon>
        <taxon>Yangochiroptera</taxon>
        <taxon>Molossidae</taxon>
        <taxon>Molossus</taxon>
    </lineage>
</organism>
<dbReference type="GO" id="GO:0045597">
    <property type="term" value="P:positive regulation of cell differentiation"/>
    <property type="evidence" value="ECO:0007669"/>
    <property type="project" value="TreeGrafter"/>
</dbReference>
<name>A0A7J8GP20_MOLMO</name>
<dbReference type="Pfam" id="PF19035">
    <property type="entry name" value="TSP1_CCN"/>
    <property type="match status" value="1"/>
</dbReference>
<evidence type="ECO:0000256" key="1">
    <source>
        <dbReference type="ARBA" id="ARBA00004613"/>
    </source>
</evidence>
<comment type="caution">
    <text evidence="7">The sequence shown here is derived from an EMBL/GenBank/DDBJ whole genome shotgun (WGS) entry which is preliminary data.</text>
</comment>
<evidence type="ECO:0000256" key="3">
    <source>
        <dbReference type="ARBA" id="ARBA00022729"/>
    </source>
</evidence>
<dbReference type="GO" id="GO:0007155">
    <property type="term" value="P:cell adhesion"/>
    <property type="evidence" value="ECO:0007669"/>
    <property type="project" value="TreeGrafter"/>
</dbReference>
<dbReference type="GO" id="GO:0005178">
    <property type="term" value="F:integrin binding"/>
    <property type="evidence" value="ECO:0007669"/>
    <property type="project" value="TreeGrafter"/>
</dbReference>
<keyword evidence="2" id="KW-0964">Secreted</keyword>